<dbReference type="Proteomes" id="UP000824073">
    <property type="component" value="Unassembled WGS sequence"/>
</dbReference>
<evidence type="ECO:0000313" key="4">
    <source>
        <dbReference type="EMBL" id="HIU44358.1"/>
    </source>
</evidence>
<reference evidence="4" key="2">
    <citation type="journal article" date="2021" name="PeerJ">
        <title>Extensive microbial diversity within the chicken gut microbiome revealed by metagenomics and culture.</title>
        <authorList>
            <person name="Gilroy R."/>
            <person name="Ravi A."/>
            <person name="Getino M."/>
            <person name="Pursley I."/>
            <person name="Horton D.L."/>
            <person name="Alikhan N.F."/>
            <person name="Baker D."/>
            <person name="Gharbi K."/>
            <person name="Hall N."/>
            <person name="Watson M."/>
            <person name="Adriaenssens E.M."/>
            <person name="Foster-Nyarko E."/>
            <person name="Jarju S."/>
            <person name="Secka A."/>
            <person name="Antonio M."/>
            <person name="Oren A."/>
            <person name="Chaudhuri R.R."/>
            <person name="La Ragione R."/>
            <person name="Hildebrand F."/>
            <person name="Pallen M.J."/>
        </authorList>
    </citation>
    <scope>NUCLEOTIDE SEQUENCE</scope>
    <source>
        <strain evidence="4">CHK191-8634</strain>
    </source>
</reference>
<dbReference type="PROSITE" id="PS51257">
    <property type="entry name" value="PROKAR_LIPOPROTEIN"/>
    <property type="match status" value="1"/>
</dbReference>
<dbReference type="SMART" id="SM00062">
    <property type="entry name" value="PBPb"/>
    <property type="match status" value="1"/>
</dbReference>
<dbReference type="PANTHER" id="PTHR35936">
    <property type="entry name" value="MEMBRANE-BOUND LYTIC MUREIN TRANSGLYCOSYLASE F"/>
    <property type="match status" value="1"/>
</dbReference>
<reference evidence="4" key="1">
    <citation type="submission" date="2020-10" db="EMBL/GenBank/DDBJ databases">
        <authorList>
            <person name="Gilroy R."/>
        </authorList>
    </citation>
    <scope>NUCLEOTIDE SEQUENCE</scope>
    <source>
        <strain evidence="4">CHK191-8634</strain>
    </source>
</reference>
<feature type="signal peptide" evidence="2">
    <location>
        <begin position="1"/>
        <end position="21"/>
    </location>
</feature>
<dbReference type="Gene3D" id="3.40.190.10">
    <property type="entry name" value="Periplasmic binding protein-like II"/>
    <property type="match status" value="2"/>
</dbReference>
<protein>
    <submittedName>
        <fullName evidence="4">Transporter substrate-binding domain-containing protein</fullName>
    </submittedName>
</protein>
<sequence length="268" mass="29018">MKTLKKLLALTMSLCVLFALGACSQDAAGDGESDTLILGTSADYPPYEFHMLDENGNDQIVGFDISLAYQIAEDMGKELVIKDMAFEFVEQELQNGTVDIVLACIAPTPERLEMEDFSDIYREDPAPIMVIREEDADTYTSIESMVGKIVGVQSATTKKDLIVENMPDSELLELAGVPDLINNLLSEKCDGVFLDGGVALGYIENTDGLVAAEGIEIGEGDRMAVAVQKGDPKGLLDSINQTIAECKENGKLDEWYAEAQELSAQASE</sequence>
<dbReference type="SUPFAM" id="SSF53850">
    <property type="entry name" value="Periplasmic binding protein-like II"/>
    <property type="match status" value="1"/>
</dbReference>
<proteinExistence type="predicted"/>
<keyword evidence="1 2" id="KW-0732">Signal</keyword>
<accession>A0A9D1LM22</accession>
<dbReference type="PANTHER" id="PTHR35936:SF17">
    <property type="entry name" value="ARGININE-BINDING EXTRACELLULAR PROTEIN ARTP"/>
    <property type="match status" value="1"/>
</dbReference>
<organism evidence="4 5">
    <name type="scientific">Candidatus Ventrousia excrementavium</name>
    <dbReference type="NCBI Taxonomy" id="2840961"/>
    <lineage>
        <taxon>Bacteria</taxon>
        <taxon>Bacillati</taxon>
        <taxon>Bacillota</taxon>
        <taxon>Clostridia</taxon>
        <taxon>Eubacteriales</taxon>
        <taxon>Clostridiaceae</taxon>
        <taxon>Clostridiaceae incertae sedis</taxon>
        <taxon>Candidatus Ventrousia</taxon>
    </lineage>
</organism>
<comment type="caution">
    <text evidence="4">The sequence shown here is derived from an EMBL/GenBank/DDBJ whole genome shotgun (WGS) entry which is preliminary data.</text>
</comment>
<gene>
    <name evidence="4" type="ORF">IAB67_08700</name>
</gene>
<dbReference type="Pfam" id="PF00497">
    <property type="entry name" value="SBP_bac_3"/>
    <property type="match status" value="1"/>
</dbReference>
<name>A0A9D1LM22_9CLOT</name>
<dbReference type="EMBL" id="DVMR01000065">
    <property type="protein sequence ID" value="HIU44358.1"/>
    <property type="molecule type" value="Genomic_DNA"/>
</dbReference>
<dbReference type="AlphaFoldDB" id="A0A9D1LM22"/>
<evidence type="ECO:0000256" key="1">
    <source>
        <dbReference type="ARBA" id="ARBA00022729"/>
    </source>
</evidence>
<evidence type="ECO:0000313" key="5">
    <source>
        <dbReference type="Proteomes" id="UP000824073"/>
    </source>
</evidence>
<feature type="domain" description="Solute-binding protein family 3/N-terminal" evidence="3">
    <location>
        <begin position="35"/>
        <end position="259"/>
    </location>
</feature>
<feature type="chain" id="PRO_5039366699" evidence="2">
    <location>
        <begin position="22"/>
        <end position="268"/>
    </location>
</feature>
<evidence type="ECO:0000259" key="3">
    <source>
        <dbReference type="SMART" id="SM00062"/>
    </source>
</evidence>
<evidence type="ECO:0000256" key="2">
    <source>
        <dbReference type="SAM" id="SignalP"/>
    </source>
</evidence>
<dbReference type="InterPro" id="IPR001638">
    <property type="entry name" value="Solute-binding_3/MltF_N"/>
</dbReference>